<protein>
    <submittedName>
        <fullName evidence="1">CoA-transferase family III</fullName>
    </submittedName>
</protein>
<sequence>MPVQSASWSVPAKAREYLVKLCQDQRLSLPETIKHRALERVKYVGSDKPFIPISWQFGEAVSALHGLEAAFALALKEERYGQVEDPSKQLETVTIDTDHASLFIISVFISQIKGKPVMHPDNLVAARKYDLADSILNLYRHLCTNIYRTKDDRYYHLHGSMDASPSQDVVGVPHFSDEKDPDKIKKVYADAVAKFDAEELDRLAAMDAKQAGTICFTHQEFLESEAGKAIKDCPIYELSKLGPGQPVPWPRSNSKDSFRPLEGLKVVELTRVIAAPAIGRKLAEYGAQVIRITCDRLPDYGALLVDLGLGKLQANLDLKTEEGKLALRKLLDDADVFLDGYRPGAIEKLGFGPKDFEEMGAKRGKGYVVLRENCFGWHGPWKHRSGWQQISDCFVGISWGFGQRMGVNEPVVPVFPNSDFCVGTIGATGVLHALQRRAQEGGTYLVNVSLSYYNVWLASLGMYPEEVWVQLWSDYERFQFKHSDEMRKTLSTLIPKMFENRPDLKAREDVWMQTKSEPWGGTVTHLRPVCRFSDRSMYFDVPPRPNGFDPPKW</sequence>
<dbReference type="EMBL" id="KZ819779">
    <property type="protein sequence ID" value="PWN52411.1"/>
    <property type="molecule type" value="Genomic_DNA"/>
</dbReference>
<name>A0ACD0P343_9BASI</name>
<gene>
    <name evidence="1" type="ORF">IE53DRAFT_385165</name>
</gene>
<proteinExistence type="predicted"/>
<reference evidence="1 2" key="1">
    <citation type="journal article" date="2018" name="Mol. Biol. Evol.">
        <title>Broad Genomic Sampling Reveals a Smut Pathogenic Ancestry of the Fungal Clade Ustilaginomycotina.</title>
        <authorList>
            <person name="Kijpornyongpan T."/>
            <person name="Mondo S.J."/>
            <person name="Barry K."/>
            <person name="Sandor L."/>
            <person name="Lee J."/>
            <person name="Lipzen A."/>
            <person name="Pangilinan J."/>
            <person name="LaButti K."/>
            <person name="Hainaut M."/>
            <person name="Henrissat B."/>
            <person name="Grigoriev I.V."/>
            <person name="Spatafora J.W."/>
            <person name="Aime M.C."/>
        </authorList>
    </citation>
    <scope>NUCLEOTIDE SEQUENCE [LARGE SCALE GENOMIC DNA]</scope>
    <source>
        <strain evidence="1 2">SA 807</strain>
    </source>
</reference>
<keyword evidence="2" id="KW-1185">Reference proteome</keyword>
<dbReference type="Proteomes" id="UP000245626">
    <property type="component" value="Unassembled WGS sequence"/>
</dbReference>
<organism evidence="1 2">
    <name type="scientific">Violaceomyces palustris</name>
    <dbReference type="NCBI Taxonomy" id="1673888"/>
    <lineage>
        <taxon>Eukaryota</taxon>
        <taxon>Fungi</taxon>
        <taxon>Dikarya</taxon>
        <taxon>Basidiomycota</taxon>
        <taxon>Ustilaginomycotina</taxon>
        <taxon>Ustilaginomycetes</taxon>
        <taxon>Violaceomycetales</taxon>
        <taxon>Violaceomycetaceae</taxon>
        <taxon>Violaceomyces</taxon>
    </lineage>
</organism>
<evidence type="ECO:0000313" key="1">
    <source>
        <dbReference type="EMBL" id="PWN52411.1"/>
    </source>
</evidence>
<accession>A0ACD0P343</accession>
<evidence type="ECO:0000313" key="2">
    <source>
        <dbReference type="Proteomes" id="UP000245626"/>
    </source>
</evidence>